<evidence type="ECO:0000313" key="2">
    <source>
        <dbReference type="EMBL" id="GLW53747.1"/>
    </source>
</evidence>
<proteinExistence type="predicted"/>
<keyword evidence="1" id="KW-0732">Signal</keyword>
<comment type="caution">
    <text evidence="2">The sequence shown here is derived from an EMBL/GenBank/DDBJ whole genome shotgun (WGS) entry which is preliminary data.</text>
</comment>
<dbReference type="AlphaFoldDB" id="A0A9W6PF46"/>
<organism evidence="2 3">
    <name type="scientific">Kitasatospora phosalacinea</name>
    <dbReference type="NCBI Taxonomy" id="2065"/>
    <lineage>
        <taxon>Bacteria</taxon>
        <taxon>Bacillati</taxon>
        <taxon>Actinomycetota</taxon>
        <taxon>Actinomycetes</taxon>
        <taxon>Kitasatosporales</taxon>
        <taxon>Streptomycetaceae</taxon>
        <taxon>Kitasatospora</taxon>
    </lineage>
</organism>
<evidence type="ECO:0000313" key="3">
    <source>
        <dbReference type="Proteomes" id="UP001165143"/>
    </source>
</evidence>
<feature type="signal peptide" evidence="1">
    <location>
        <begin position="1"/>
        <end position="28"/>
    </location>
</feature>
<sequence>MRPTRTAAAALLGTTVLLGLAGTAPASAKGSEPAWVSPAQAQPGQSVSVSVTCASSTEKTVTATSLAFAGGSTTLRVGPDGKYSGSATVISEQEMAVAAAKRTTTDSSWGIDGKCPNGDGFVGAVAIAVAGTSGTSSGAAAGAGVWEGARLPQGGVETGLGGSVGVNGARLAVGAGLVASGVGGFWLLRRRGAAAGRTS</sequence>
<protein>
    <submittedName>
        <fullName evidence="2">Uncharacterized protein</fullName>
    </submittedName>
</protein>
<gene>
    <name evidence="2" type="ORF">Kpho01_17580</name>
</gene>
<evidence type="ECO:0000256" key="1">
    <source>
        <dbReference type="SAM" id="SignalP"/>
    </source>
</evidence>
<dbReference type="OrthoDB" id="4338524at2"/>
<dbReference type="EMBL" id="BSRX01000008">
    <property type="protein sequence ID" value="GLW53747.1"/>
    <property type="molecule type" value="Genomic_DNA"/>
</dbReference>
<accession>A0A9W6PF46</accession>
<dbReference type="Proteomes" id="UP001165143">
    <property type="component" value="Unassembled WGS sequence"/>
</dbReference>
<reference evidence="2" key="1">
    <citation type="submission" date="2023-02" db="EMBL/GenBank/DDBJ databases">
        <title>Kitasatospora phosalacinea NBRC 14362.</title>
        <authorList>
            <person name="Ichikawa N."/>
            <person name="Sato H."/>
            <person name="Tonouchi N."/>
        </authorList>
    </citation>
    <scope>NUCLEOTIDE SEQUENCE</scope>
    <source>
        <strain evidence="2">NBRC 14362</strain>
    </source>
</reference>
<name>A0A9W6PF46_9ACTN</name>
<dbReference type="RefSeq" id="WP_033256043.1">
    <property type="nucleotide sequence ID" value="NZ_BSRX01000008.1"/>
</dbReference>
<feature type="chain" id="PRO_5040993068" evidence="1">
    <location>
        <begin position="29"/>
        <end position="199"/>
    </location>
</feature>